<keyword evidence="5" id="KW-0677">Repeat</keyword>
<evidence type="ECO:0000256" key="6">
    <source>
        <dbReference type="ARBA" id="ARBA00022989"/>
    </source>
</evidence>
<dbReference type="InterPro" id="IPR032675">
    <property type="entry name" value="LRR_dom_sf"/>
</dbReference>
<proteinExistence type="predicted"/>
<dbReference type="Gene3D" id="3.80.10.10">
    <property type="entry name" value="Ribonuclease Inhibitor"/>
    <property type="match status" value="1"/>
</dbReference>
<keyword evidence="13" id="KW-1185">Reference proteome</keyword>
<gene>
    <name evidence="14" type="primary">LOC111284974</name>
</gene>
<feature type="transmembrane region" description="Helical" evidence="10">
    <location>
        <begin position="504"/>
        <end position="525"/>
    </location>
</feature>
<evidence type="ECO:0000256" key="8">
    <source>
        <dbReference type="ARBA" id="ARBA00023170"/>
    </source>
</evidence>
<feature type="signal peptide" evidence="11">
    <location>
        <begin position="1"/>
        <end position="16"/>
    </location>
</feature>
<feature type="compositionally biased region" description="Polar residues" evidence="9">
    <location>
        <begin position="593"/>
        <end position="605"/>
    </location>
</feature>
<sequence>MATYLLFLIIAASAFSTYNADVSIDCGASEIYSDDHFIGWVGDADFIKHGEAVVVQSNKSVYKPMATLRVFTDRKKNCYSIDAFKGSQVLVRASFFYGNYDGKSSPPSFDLQFDGNNWTTVETSSDVVVSYEAIYVTKGDTISVCVAQTSPNMFPFISAIEVRTLDMKMYGHFDSNHALMLRRRVAYGAKEIVRYNDDSYDRIWLPAINGGDFTVLTSAALLIEVSLDDRPPQAVFQNAFATNSTAISITLGTNLPITEVPIYMNMYFSEVSILDSTQKRSFELYIDGKPSSNPFIPSYGEAGEIFLTNITASSNTTFSLVASSDSTLPPLINALEVFTISDELTDGTNSDDVQGLASLLYEFNVLGDWGGDPCLPSPYSWDWINCTSASTTRVTALHLGSFGLSGVLPDFSSMTALEIIDLHNNSLIGSIPEFLGTLPNLKQLNLADNGFSGPIPSSISENNKLKLVVTGNPDLCVSSKSCKTAGDSPAFFSSSGKKKSKVPAILGTTIPSFVLLWVIGAVFAVRHHKRKTAAIAAGNAGQAGGDNKPNGTSPMAAKMQMAANNLAQNLVKEFKVNIQEQEGQQQQSDQEPVDQNDQQNSREGC</sequence>
<dbReference type="GO" id="GO:0016020">
    <property type="term" value="C:membrane"/>
    <property type="evidence" value="ECO:0007669"/>
    <property type="project" value="UniProtKB-SubCell"/>
</dbReference>
<evidence type="ECO:0000256" key="7">
    <source>
        <dbReference type="ARBA" id="ARBA00023136"/>
    </source>
</evidence>
<dbReference type="PANTHER" id="PTHR45631:SF44">
    <property type="entry name" value="CARBOHYDRATE-BINDING PROTEIN OF THE ER PROTEIN"/>
    <property type="match status" value="1"/>
</dbReference>
<feature type="compositionally biased region" description="Low complexity" evidence="9">
    <location>
        <begin position="579"/>
        <end position="590"/>
    </location>
</feature>
<dbReference type="Pfam" id="PF00560">
    <property type="entry name" value="LRR_1"/>
    <property type="match status" value="2"/>
</dbReference>
<evidence type="ECO:0000313" key="14">
    <source>
        <dbReference type="RefSeq" id="XP_022729885.1"/>
    </source>
</evidence>
<dbReference type="KEGG" id="dzi:111284974"/>
<dbReference type="InterPro" id="IPR001611">
    <property type="entry name" value="Leu-rich_rpt"/>
</dbReference>
<keyword evidence="6 10" id="KW-1133">Transmembrane helix</keyword>
<evidence type="ECO:0000256" key="5">
    <source>
        <dbReference type="ARBA" id="ARBA00022737"/>
    </source>
</evidence>
<accession>A0A6P5XNZ3</accession>
<dbReference type="SUPFAM" id="SSF52058">
    <property type="entry name" value="L domain-like"/>
    <property type="match status" value="1"/>
</dbReference>
<protein>
    <submittedName>
        <fullName evidence="14">Probable LRR receptor-like serine/threonine-protein kinase At1g05700</fullName>
    </submittedName>
</protein>
<name>A0A6P5XNZ3_DURZI</name>
<evidence type="ECO:0000256" key="2">
    <source>
        <dbReference type="ARBA" id="ARBA00022614"/>
    </source>
</evidence>
<dbReference type="FunFam" id="3.80.10.10:FF:000129">
    <property type="entry name" value="Leucine-rich repeat receptor-like kinase"/>
    <property type="match status" value="1"/>
</dbReference>
<feature type="domain" description="Malectin-like" evidence="12">
    <location>
        <begin position="24"/>
        <end position="340"/>
    </location>
</feature>
<evidence type="ECO:0000256" key="10">
    <source>
        <dbReference type="SAM" id="Phobius"/>
    </source>
</evidence>
<dbReference type="Pfam" id="PF12819">
    <property type="entry name" value="Malectin_like"/>
    <property type="match status" value="1"/>
</dbReference>
<dbReference type="InterPro" id="IPR024788">
    <property type="entry name" value="Malectin-like_Carb-bd_dom"/>
</dbReference>
<reference evidence="14" key="1">
    <citation type="submission" date="2025-08" db="UniProtKB">
        <authorList>
            <consortium name="RefSeq"/>
        </authorList>
    </citation>
    <scope>IDENTIFICATION</scope>
    <source>
        <tissue evidence="14">Fruit stalk</tissue>
    </source>
</reference>
<evidence type="ECO:0000256" key="11">
    <source>
        <dbReference type="SAM" id="SignalP"/>
    </source>
</evidence>
<evidence type="ECO:0000256" key="1">
    <source>
        <dbReference type="ARBA" id="ARBA00004167"/>
    </source>
</evidence>
<feature type="chain" id="PRO_5028365568" evidence="11">
    <location>
        <begin position="17"/>
        <end position="605"/>
    </location>
</feature>
<dbReference type="GeneID" id="111284974"/>
<organism evidence="13 14">
    <name type="scientific">Durio zibethinus</name>
    <name type="common">Durian</name>
    <dbReference type="NCBI Taxonomy" id="66656"/>
    <lineage>
        <taxon>Eukaryota</taxon>
        <taxon>Viridiplantae</taxon>
        <taxon>Streptophyta</taxon>
        <taxon>Embryophyta</taxon>
        <taxon>Tracheophyta</taxon>
        <taxon>Spermatophyta</taxon>
        <taxon>Magnoliopsida</taxon>
        <taxon>eudicotyledons</taxon>
        <taxon>Gunneridae</taxon>
        <taxon>Pentapetalae</taxon>
        <taxon>rosids</taxon>
        <taxon>malvids</taxon>
        <taxon>Malvales</taxon>
        <taxon>Malvaceae</taxon>
        <taxon>Helicteroideae</taxon>
        <taxon>Durio</taxon>
    </lineage>
</organism>
<feature type="region of interest" description="Disordered" evidence="9">
    <location>
        <begin position="577"/>
        <end position="605"/>
    </location>
</feature>
<keyword evidence="3 10" id="KW-0812">Transmembrane</keyword>
<evidence type="ECO:0000256" key="3">
    <source>
        <dbReference type="ARBA" id="ARBA00022692"/>
    </source>
</evidence>
<keyword evidence="4 11" id="KW-0732">Signal</keyword>
<evidence type="ECO:0000313" key="13">
    <source>
        <dbReference type="Proteomes" id="UP000515121"/>
    </source>
</evidence>
<keyword evidence="8" id="KW-0675">Receptor</keyword>
<dbReference type="RefSeq" id="XP_022729885.1">
    <property type="nucleotide sequence ID" value="XM_022874150.1"/>
</dbReference>
<evidence type="ECO:0000256" key="9">
    <source>
        <dbReference type="SAM" id="MobiDB-lite"/>
    </source>
</evidence>
<dbReference type="PANTHER" id="PTHR45631">
    <property type="entry name" value="OS07G0107800 PROTEIN-RELATED"/>
    <property type="match status" value="1"/>
</dbReference>
<keyword evidence="2" id="KW-0433">Leucine-rich repeat</keyword>
<comment type="subcellular location">
    <subcellularLocation>
        <location evidence="1">Membrane</location>
        <topology evidence="1">Single-pass membrane protein</topology>
    </subcellularLocation>
</comment>
<keyword evidence="7 10" id="KW-0472">Membrane</keyword>
<dbReference type="OrthoDB" id="2143199at2759"/>
<dbReference type="Proteomes" id="UP000515121">
    <property type="component" value="Unplaced"/>
</dbReference>
<evidence type="ECO:0000256" key="4">
    <source>
        <dbReference type="ARBA" id="ARBA00022729"/>
    </source>
</evidence>
<dbReference type="AlphaFoldDB" id="A0A6P5XNZ3"/>
<evidence type="ECO:0000259" key="12">
    <source>
        <dbReference type="Pfam" id="PF12819"/>
    </source>
</evidence>